<name>A0A0P1LVL3_9BACT</name>
<dbReference type="InterPro" id="IPR027417">
    <property type="entry name" value="P-loop_NTPase"/>
</dbReference>
<accession>A0A0P1LVQ2</accession>
<keyword evidence="1" id="KW-0472">Membrane</keyword>
<dbReference type="SMART" id="SM00382">
    <property type="entry name" value="AAA"/>
    <property type="match status" value="1"/>
</dbReference>
<dbReference type="AlphaFoldDB" id="A0A0P1LVL3"/>
<gene>
    <name evidence="4" type="ORF">JGI4_02151</name>
    <name evidence="3" type="ORF">JGI8_00970</name>
</gene>
<accession>A0A0P1NTW5</accession>
<accession>A0A0P1P189</accession>
<dbReference type="EMBL" id="CZVI01000010">
    <property type="protein sequence ID" value="CUS86145.1"/>
    <property type="molecule type" value="Genomic_DNA"/>
</dbReference>
<accession>A0A0P1M8B5</accession>
<accession>A0A0P1MB53</accession>
<organism evidence="4 5">
    <name type="scientific">Candidatus Kryptonium thompsonii</name>
    <dbReference type="NCBI Taxonomy" id="1633631"/>
    <lineage>
        <taxon>Bacteria</taxon>
        <taxon>Pseudomonadati</taxon>
        <taxon>Candidatus Kryptoniota</taxon>
        <taxon>Candidatus Kryptonium</taxon>
    </lineage>
</organism>
<evidence type="ECO:0000313" key="3">
    <source>
        <dbReference type="EMBL" id="CUS86145.1"/>
    </source>
</evidence>
<dbReference type="RefSeq" id="WP_047133330.1">
    <property type="nucleotide sequence ID" value="NZ_CZVI01000010.1"/>
</dbReference>
<accession>A0A0P1LVL3</accession>
<keyword evidence="6" id="KW-1185">Reference proteome</keyword>
<evidence type="ECO:0000313" key="4">
    <source>
        <dbReference type="EMBL" id="CUU08669.1"/>
    </source>
</evidence>
<dbReference type="Gene3D" id="3.40.50.300">
    <property type="entry name" value="P-loop containing nucleotide triphosphate hydrolases"/>
    <property type="match status" value="1"/>
</dbReference>
<accession>A0A0P1P3I4</accession>
<accession>A0A0P1M929</accession>
<accession>A0A0P1M4V2</accession>
<evidence type="ECO:0000259" key="2">
    <source>
        <dbReference type="SMART" id="SM00382"/>
    </source>
</evidence>
<dbReference type="SUPFAM" id="SSF52540">
    <property type="entry name" value="P-loop containing nucleoside triphosphate hydrolases"/>
    <property type="match status" value="1"/>
</dbReference>
<feature type="domain" description="AAA+ ATPase" evidence="2">
    <location>
        <begin position="26"/>
        <end position="205"/>
    </location>
</feature>
<keyword evidence="1" id="KW-0812">Transmembrane</keyword>
<dbReference type="OrthoDB" id="9804819at2"/>
<feature type="transmembrane region" description="Helical" evidence="1">
    <location>
        <begin position="277"/>
        <end position="301"/>
    </location>
</feature>
<evidence type="ECO:0000313" key="5">
    <source>
        <dbReference type="Proteomes" id="UP000182011"/>
    </source>
</evidence>
<dbReference type="EMBL" id="FAOP01000010">
    <property type="protein sequence ID" value="CUU08669.1"/>
    <property type="molecule type" value="Genomic_DNA"/>
</dbReference>
<reference evidence="4" key="1">
    <citation type="submission" date="2015-11" db="EMBL/GenBank/DDBJ databases">
        <authorList>
            <person name="Zhang Y."/>
            <person name="Guo Z."/>
        </authorList>
    </citation>
    <scope>NUCLEOTIDE SEQUENCE [LARGE SCALE GENOMIC DNA]</scope>
    <source>
        <strain evidence="4">JGI-4</strain>
    </source>
</reference>
<dbReference type="Proteomes" id="UP000182011">
    <property type="component" value="Unassembled WGS sequence"/>
</dbReference>
<dbReference type="InterPro" id="IPR003593">
    <property type="entry name" value="AAA+_ATPase"/>
</dbReference>
<proteinExistence type="predicted"/>
<evidence type="ECO:0000313" key="6">
    <source>
        <dbReference type="Proteomes" id="UP000182200"/>
    </source>
</evidence>
<dbReference type="GO" id="GO:0043531">
    <property type="term" value="F:ADP binding"/>
    <property type="evidence" value="ECO:0007669"/>
    <property type="project" value="InterPro"/>
</dbReference>
<protein>
    <submittedName>
        <fullName evidence="4">AAA ATPase domain-containing protein</fullName>
    </submittedName>
</protein>
<accession>A0A0P1L8F9</accession>
<accession>A0A0S4NF72</accession>
<reference evidence="5 6" key="2">
    <citation type="submission" date="2015-11" db="EMBL/GenBank/DDBJ databases">
        <authorList>
            <person name="Varghese N."/>
        </authorList>
    </citation>
    <scope>NUCLEOTIDE SEQUENCE [LARGE SCALE GENOMIC DNA]</scope>
    <source>
        <strain evidence="3 6">JGI-8</strain>
    </source>
</reference>
<dbReference type="Proteomes" id="UP000182200">
    <property type="component" value="Unassembled WGS sequence"/>
</dbReference>
<sequence>MADIYKDEAFFGRREELKKIIANALLGKNTLIIGKRGVGKSTLIDQAISILNGSIHRIDISPGVLAHEFKDLRLAQRLRSAWQNEIKTLKIELLKTKSTIFNDIIETLYKNNDLNDTEELVSISPDGTITVQVKNAPSVVVKSLTAKNYIVFIDDLESASSQMIEFIINLVRSSITVIATTSEIQDSKKIKHLTAQFEKIELKEFDKQTTQEMINYITQKYLPHAPKDIATFLKNEVERISKGNPTIIKSLFAQAIAQKHLTEEEIKKLRALEEREYINLGPFFAILIGSITIVKILQIGLENRETYILLSILSFITYLIIRIFRYFLLFKPQRKR</sequence>
<accession>A0A0P1MIV4</accession>
<keyword evidence="1" id="KW-1133">Transmembrane helix</keyword>
<feature type="transmembrane region" description="Helical" evidence="1">
    <location>
        <begin position="307"/>
        <end position="328"/>
    </location>
</feature>
<evidence type="ECO:0000256" key="1">
    <source>
        <dbReference type="SAM" id="Phobius"/>
    </source>
</evidence>
<dbReference type="STRING" id="1633631.GCA_001442925_02144"/>